<evidence type="ECO:0000256" key="1">
    <source>
        <dbReference type="ARBA" id="ARBA00023125"/>
    </source>
</evidence>
<organism evidence="2">
    <name type="scientific">Salinicola endophyticus</name>
    <dbReference type="NCBI Taxonomy" id="1949083"/>
    <lineage>
        <taxon>Bacteria</taxon>
        <taxon>Pseudomonadati</taxon>
        <taxon>Pseudomonadota</taxon>
        <taxon>Gammaproteobacteria</taxon>
        <taxon>Oceanospirillales</taxon>
        <taxon>Halomonadaceae</taxon>
        <taxon>Salinicola</taxon>
    </lineage>
</organism>
<dbReference type="Gene3D" id="1.10.10.10">
    <property type="entry name" value="Winged helix-like DNA-binding domain superfamily/Winged helix DNA-binding domain"/>
    <property type="match status" value="1"/>
</dbReference>
<proteinExistence type="predicted"/>
<dbReference type="PROSITE" id="PS51197">
    <property type="entry name" value="HTH_RRF2_2"/>
    <property type="match status" value="1"/>
</dbReference>
<gene>
    <name evidence="2" type="ORF">ABV408_13435</name>
</gene>
<dbReference type="AlphaFoldDB" id="A0AB74U5C7"/>
<reference evidence="2" key="1">
    <citation type="submission" date="2024-06" db="EMBL/GenBank/DDBJ databases">
        <title>Complete genome of Salinicola endophyticus HNIBRBA4755.</title>
        <authorList>
            <person name="Shin S.Y."/>
            <person name="Kang H."/>
            <person name="Song J."/>
        </authorList>
    </citation>
    <scope>NUCLEOTIDE SEQUENCE</scope>
    <source>
        <strain evidence="2">HNIBRBA4755</strain>
    </source>
</reference>
<keyword evidence="1" id="KW-0238">DNA-binding</keyword>
<protein>
    <submittedName>
        <fullName evidence="2">Rrf2 family transcriptional regulator</fullName>
    </submittedName>
</protein>
<dbReference type="PANTHER" id="PTHR33221">
    <property type="entry name" value="WINGED HELIX-TURN-HELIX TRANSCRIPTIONAL REGULATOR, RRF2 FAMILY"/>
    <property type="match status" value="1"/>
</dbReference>
<dbReference type="InterPro" id="IPR036390">
    <property type="entry name" value="WH_DNA-bd_sf"/>
</dbReference>
<evidence type="ECO:0000313" key="2">
    <source>
        <dbReference type="EMBL" id="XCJ78432.1"/>
    </source>
</evidence>
<dbReference type="GO" id="GO:0003700">
    <property type="term" value="F:DNA-binding transcription factor activity"/>
    <property type="evidence" value="ECO:0007669"/>
    <property type="project" value="TreeGrafter"/>
</dbReference>
<accession>A0AB74U5C7</accession>
<dbReference type="GO" id="GO:0005829">
    <property type="term" value="C:cytosol"/>
    <property type="evidence" value="ECO:0007669"/>
    <property type="project" value="TreeGrafter"/>
</dbReference>
<sequence length="145" mass="15798">MKLTTHTDYALRLLIYLAIRGDDMPATVQSAAGHYGISGHHLAKVSQTLVQLGYVSSLRGRGGGLRLNRPPEEINIGALIRQTENLELLECFGPNSTCPIDPACRLKHVLGSAQRAFMQVLDGYVLADMIENREALRLLISGDAS</sequence>
<name>A0AB74U5C7_9GAMM</name>
<dbReference type="InterPro" id="IPR036388">
    <property type="entry name" value="WH-like_DNA-bd_sf"/>
</dbReference>
<dbReference type="InterPro" id="IPR000944">
    <property type="entry name" value="Tscrpt_reg_Rrf2"/>
</dbReference>
<dbReference type="EMBL" id="CP159578">
    <property type="protein sequence ID" value="XCJ78432.1"/>
    <property type="molecule type" value="Genomic_DNA"/>
</dbReference>
<dbReference type="SUPFAM" id="SSF46785">
    <property type="entry name" value="Winged helix' DNA-binding domain"/>
    <property type="match status" value="1"/>
</dbReference>
<dbReference type="PANTHER" id="PTHR33221:SF4">
    <property type="entry name" value="HTH-TYPE TRANSCRIPTIONAL REPRESSOR NSRR"/>
    <property type="match status" value="1"/>
</dbReference>
<dbReference type="Pfam" id="PF02082">
    <property type="entry name" value="Rrf2"/>
    <property type="match status" value="1"/>
</dbReference>
<dbReference type="GO" id="GO:0003677">
    <property type="term" value="F:DNA binding"/>
    <property type="evidence" value="ECO:0007669"/>
    <property type="project" value="UniProtKB-KW"/>
</dbReference>
<dbReference type="RefSeq" id="WP_353979433.1">
    <property type="nucleotide sequence ID" value="NZ_CP159578.1"/>
</dbReference>
<dbReference type="NCBIfam" id="TIGR00738">
    <property type="entry name" value="rrf2_super"/>
    <property type="match status" value="1"/>
</dbReference>